<accession>A0ABR9ASE1</accession>
<dbReference type="Proteomes" id="UP000634529">
    <property type="component" value="Unassembled WGS sequence"/>
</dbReference>
<dbReference type="InterPro" id="IPR025711">
    <property type="entry name" value="PepSY"/>
</dbReference>
<proteinExistence type="predicted"/>
<dbReference type="Gene3D" id="3.10.450.40">
    <property type="match status" value="3"/>
</dbReference>
<feature type="compositionally biased region" description="Acidic residues" evidence="1">
    <location>
        <begin position="364"/>
        <end position="375"/>
    </location>
</feature>
<dbReference type="Pfam" id="PF03413">
    <property type="entry name" value="PepSY"/>
    <property type="match status" value="2"/>
</dbReference>
<feature type="region of interest" description="Disordered" evidence="1">
    <location>
        <begin position="97"/>
        <end position="134"/>
    </location>
</feature>
<protein>
    <submittedName>
        <fullName evidence="3">PepSY domain-containing protein</fullName>
    </submittedName>
</protein>
<name>A0ABR9ASE1_9BACL</name>
<feature type="region of interest" description="Disordered" evidence="1">
    <location>
        <begin position="263"/>
        <end position="401"/>
    </location>
</feature>
<sequence>MKRLKTKWIYAASSALLLAFLVFGVRQIWAQQTNPLLSEQEVKQIISNAYAGKVDSIQLNEHSNPPQYVAKLKNGDRWYELHVGGYNGDILHLKQINESGVPGDSTNPNEPGKEKPGTGQSTNPNKPGNGSTPITKEEAKEIAKTQFKGKLSSLELKIQPDGSRYYQAKLENNKESIIMYINEANGEVLKKEITSKPNKQPTNNTMPITEAEAKSIALKHVKGTIKSIELDDENGVPVYEVEVKMATGTKKVYINAYSGAVISTVSDDDDDDDSDDDDNANKREVKGISTDNKNNSTVNSKNTNKNNNAGSIVNKPSKPTSSKPTSTNNTNNTSNNNTNNNGSSTDTNTPVNHDDDQVGGQPSDDNDDDDDDDNSNDSNNTSNNSSNNSSTNSDDDDDDDY</sequence>
<gene>
    <name evidence="3" type="ORF">IFO66_00595</name>
</gene>
<organism evidence="3 4">
    <name type="scientific">Paenibacillus arenosi</name>
    <dbReference type="NCBI Taxonomy" id="2774142"/>
    <lineage>
        <taxon>Bacteria</taxon>
        <taxon>Bacillati</taxon>
        <taxon>Bacillota</taxon>
        <taxon>Bacilli</taxon>
        <taxon>Bacillales</taxon>
        <taxon>Paenibacillaceae</taxon>
        <taxon>Paenibacillus</taxon>
    </lineage>
</organism>
<evidence type="ECO:0000256" key="1">
    <source>
        <dbReference type="SAM" id="MobiDB-lite"/>
    </source>
</evidence>
<dbReference type="RefSeq" id="WP_192023262.1">
    <property type="nucleotide sequence ID" value="NZ_JACYTN010000001.1"/>
</dbReference>
<evidence type="ECO:0000313" key="4">
    <source>
        <dbReference type="Proteomes" id="UP000634529"/>
    </source>
</evidence>
<feature type="compositionally biased region" description="Acidic residues" evidence="1">
    <location>
        <begin position="266"/>
        <end position="278"/>
    </location>
</feature>
<feature type="compositionally biased region" description="Polar residues" evidence="1">
    <location>
        <begin position="118"/>
        <end position="134"/>
    </location>
</feature>
<evidence type="ECO:0000259" key="2">
    <source>
        <dbReference type="Pfam" id="PF03413"/>
    </source>
</evidence>
<feature type="domain" description="PepSY" evidence="2">
    <location>
        <begin position="207"/>
        <end position="264"/>
    </location>
</feature>
<comment type="caution">
    <text evidence="3">The sequence shown here is derived from an EMBL/GenBank/DDBJ whole genome shotgun (WGS) entry which is preliminary data.</text>
</comment>
<dbReference type="EMBL" id="JACYTN010000001">
    <property type="protein sequence ID" value="MBD8496796.1"/>
    <property type="molecule type" value="Genomic_DNA"/>
</dbReference>
<feature type="compositionally biased region" description="Low complexity" evidence="1">
    <location>
        <begin position="289"/>
        <end position="350"/>
    </location>
</feature>
<keyword evidence="4" id="KW-1185">Reference proteome</keyword>
<feature type="domain" description="PepSY" evidence="2">
    <location>
        <begin position="133"/>
        <end position="192"/>
    </location>
</feature>
<evidence type="ECO:0000313" key="3">
    <source>
        <dbReference type="EMBL" id="MBD8496796.1"/>
    </source>
</evidence>
<reference evidence="3 4" key="1">
    <citation type="submission" date="2020-09" db="EMBL/GenBank/DDBJ databases">
        <title>Paenibacillus sp. CAU 1523 isolated from sand of Haeundae Beach.</title>
        <authorList>
            <person name="Kim W."/>
        </authorList>
    </citation>
    <scope>NUCLEOTIDE SEQUENCE [LARGE SCALE GENOMIC DNA]</scope>
    <source>
        <strain evidence="3 4">CAU 1523</strain>
    </source>
</reference>
<feature type="compositionally biased region" description="Low complexity" evidence="1">
    <location>
        <begin position="376"/>
        <end position="392"/>
    </location>
</feature>